<feature type="binding site" evidence="13">
    <location>
        <position position="281"/>
    </location>
    <ligand>
        <name>NADPH</name>
        <dbReference type="ChEBI" id="CHEBI:57783"/>
    </ligand>
</feature>
<dbReference type="NCBIfam" id="NF000940">
    <property type="entry name" value="PRK00094.1-2"/>
    <property type="match status" value="1"/>
</dbReference>
<dbReference type="SUPFAM" id="SSF48179">
    <property type="entry name" value="6-phosphogluconate dehydrogenase C-terminal domain-like"/>
    <property type="match status" value="1"/>
</dbReference>
<evidence type="ECO:0000313" key="20">
    <source>
        <dbReference type="EMBL" id="AEF94845.1"/>
    </source>
</evidence>
<evidence type="ECO:0000256" key="16">
    <source>
        <dbReference type="PIRSR" id="PIRSR000114-3"/>
    </source>
</evidence>
<keyword evidence="8 13" id="KW-1208">Phospholipid metabolism</keyword>
<dbReference type="NCBIfam" id="NF000942">
    <property type="entry name" value="PRK00094.1-4"/>
    <property type="match status" value="1"/>
</dbReference>
<evidence type="ECO:0000259" key="19">
    <source>
        <dbReference type="Pfam" id="PF07479"/>
    </source>
</evidence>
<keyword evidence="5 13" id="KW-0520">NAD</keyword>
<dbReference type="FunFam" id="3.40.50.720:FF:000019">
    <property type="entry name" value="Glycerol-3-phosphate dehydrogenase [NAD(P)+]"/>
    <property type="match status" value="1"/>
</dbReference>
<dbReference type="PROSITE" id="PS00957">
    <property type="entry name" value="NAD_G3PDH"/>
    <property type="match status" value="1"/>
</dbReference>
<keyword evidence="7 13" id="KW-0594">Phospholipid biosynthesis</keyword>
<feature type="binding site" evidence="13">
    <location>
        <position position="254"/>
    </location>
    <ligand>
        <name>sn-glycerol 3-phosphate</name>
        <dbReference type="ChEBI" id="CHEBI:57597"/>
    </ligand>
</feature>
<dbReference type="NCBIfam" id="NF000941">
    <property type="entry name" value="PRK00094.1-3"/>
    <property type="match status" value="1"/>
</dbReference>
<dbReference type="Pfam" id="PF07479">
    <property type="entry name" value="NAD_Gly3P_dh_C"/>
    <property type="match status" value="1"/>
</dbReference>
<feature type="binding site" evidence="13">
    <location>
        <position position="255"/>
    </location>
    <ligand>
        <name>NADPH</name>
        <dbReference type="ChEBI" id="CHEBI:57783"/>
    </ligand>
</feature>
<evidence type="ECO:0000256" key="14">
    <source>
        <dbReference type="PIRSR" id="PIRSR000114-1"/>
    </source>
</evidence>
<evidence type="ECO:0000256" key="13">
    <source>
        <dbReference type="HAMAP-Rule" id="MF_00394"/>
    </source>
</evidence>
<dbReference type="GO" id="GO:0141152">
    <property type="term" value="F:glycerol-3-phosphate dehydrogenase (NAD+) activity"/>
    <property type="evidence" value="ECO:0007669"/>
    <property type="project" value="RHEA"/>
</dbReference>
<accession>F6B973</accession>
<evidence type="ECO:0000256" key="9">
    <source>
        <dbReference type="ARBA" id="ARBA00052716"/>
    </source>
</evidence>
<dbReference type="PRINTS" id="PR00077">
    <property type="entry name" value="GPDHDRGNASE"/>
</dbReference>
<dbReference type="SUPFAM" id="SSF51735">
    <property type="entry name" value="NAD(P)-binding Rossmann-fold domains"/>
    <property type="match status" value="1"/>
</dbReference>
<proteinExistence type="inferred from homology"/>
<dbReference type="GO" id="GO:0008654">
    <property type="term" value="P:phospholipid biosynthetic process"/>
    <property type="evidence" value="ECO:0007669"/>
    <property type="project" value="UniProtKB-KW"/>
</dbReference>
<dbReference type="STRING" id="868595.Desca_2006"/>
<dbReference type="Pfam" id="PF01210">
    <property type="entry name" value="NAD_Gly3P_dh_N"/>
    <property type="match status" value="1"/>
</dbReference>
<gene>
    <name evidence="13" type="primary">gpsA</name>
    <name evidence="20" type="ordered locus">Desca_2006</name>
</gene>
<feature type="binding site" evidence="13">
    <location>
        <position position="11"/>
    </location>
    <ligand>
        <name>NADPH</name>
        <dbReference type="ChEBI" id="CHEBI:57783"/>
    </ligand>
</feature>
<feature type="binding site" evidence="13">
    <location>
        <position position="105"/>
    </location>
    <ligand>
        <name>sn-glycerol 3-phosphate</name>
        <dbReference type="ChEBI" id="CHEBI:57597"/>
    </ligand>
</feature>
<feature type="binding site" evidence="15">
    <location>
        <begin position="255"/>
        <end position="256"/>
    </location>
    <ligand>
        <name>substrate</name>
    </ligand>
</feature>
<dbReference type="GO" id="GO:0046167">
    <property type="term" value="P:glycerol-3-phosphate biosynthetic process"/>
    <property type="evidence" value="ECO:0007669"/>
    <property type="project" value="UniProtKB-UniRule"/>
</dbReference>
<dbReference type="InterPro" id="IPR011128">
    <property type="entry name" value="G3P_DH_NAD-dep_N"/>
</dbReference>
<dbReference type="InterPro" id="IPR013328">
    <property type="entry name" value="6PGD_dom2"/>
</dbReference>
<keyword evidence="3 13" id="KW-0521">NADP</keyword>
<dbReference type="Proteomes" id="UP000009226">
    <property type="component" value="Chromosome"/>
</dbReference>
<evidence type="ECO:0000256" key="5">
    <source>
        <dbReference type="ARBA" id="ARBA00023027"/>
    </source>
</evidence>
<protein>
    <recommendedName>
        <fullName evidence="11 13">Glycerol-3-phosphate dehydrogenase [NAD(P)+]</fullName>
        <ecNumber evidence="10 13">1.1.1.94</ecNumber>
    </recommendedName>
    <alternativeName>
        <fullName evidence="13">NAD(P)(+)-dependent glycerol-3-phosphate dehydrogenase</fullName>
    </alternativeName>
    <alternativeName>
        <fullName evidence="12 13">NAD(P)H-dependent dihydroxyacetone-phosphate reductase</fullName>
    </alternativeName>
</protein>
<feature type="binding site" evidence="13">
    <location>
        <position position="140"/>
    </location>
    <ligand>
        <name>NADPH</name>
        <dbReference type="ChEBI" id="CHEBI:57783"/>
    </ligand>
</feature>
<comment type="function">
    <text evidence="13">Catalyzes the reduction of the glycolytic intermediate dihydroxyacetone phosphate (DHAP) to sn-glycerol 3-phosphate (G3P), the key precursor for phospholipid synthesis.</text>
</comment>
<dbReference type="GO" id="GO:0005975">
    <property type="term" value="P:carbohydrate metabolic process"/>
    <property type="evidence" value="ECO:0007669"/>
    <property type="project" value="InterPro"/>
</dbReference>
<evidence type="ECO:0000313" key="21">
    <source>
        <dbReference type="Proteomes" id="UP000009226"/>
    </source>
</evidence>
<dbReference type="InterPro" id="IPR006168">
    <property type="entry name" value="G3P_DH_NAD-dep"/>
</dbReference>
<evidence type="ECO:0000256" key="8">
    <source>
        <dbReference type="ARBA" id="ARBA00023264"/>
    </source>
</evidence>
<evidence type="ECO:0000256" key="10">
    <source>
        <dbReference type="ARBA" id="ARBA00066687"/>
    </source>
</evidence>
<dbReference type="EMBL" id="CP002736">
    <property type="protein sequence ID" value="AEF94845.1"/>
    <property type="molecule type" value="Genomic_DNA"/>
</dbReference>
<evidence type="ECO:0000256" key="15">
    <source>
        <dbReference type="PIRSR" id="PIRSR000114-2"/>
    </source>
</evidence>
<dbReference type="AlphaFoldDB" id="F6B973"/>
<feature type="binding site" evidence="13">
    <location>
        <position position="48"/>
    </location>
    <ligand>
        <name>NADPH</name>
        <dbReference type="ChEBI" id="CHEBI:57783"/>
    </ligand>
</feature>
<dbReference type="eggNOG" id="COG0240">
    <property type="taxonomic scope" value="Bacteria"/>
</dbReference>
<comment type="catalytic activity">
    <reaction evidence="13">
        <text>sn-glycerol 3-phosphate + NAD(+) = dihydroxyacetone phosphate + NADH + H(+)</text>
        <dbReference type="Rhea" id="RHEA:11092"/>
        <dbReference type="ChEBI" id="CHEBI:15378"/>
        <dbReference type="ChEBI" id="CHEBI:57540"/>
        <dbReference type="ChEBI" id="CHEBI:57597"/>
        <dbReference type="ChEBI" id="CHEBI:57642"/>
        <dbReference type="ChEBI" id="CHEBI:57945"/>
        <dbReference type="EC" id="1.1.1.94"/>
    </reaction>
</comment>
<dbReference type="GO" id="GO:0051287">
    <property type="term" value="F:NAD binding"/>
    <property type="evidence" value="ECO:0007669"/>
    <property type="project" value="InterPro"/>
</dbReference>
<dbReference type="HAMAP" id="MF_00394">
    <property type="entry name" value="NAD_Glyc3P_dehydrog"/>
    <property type="match status" value="1"/>
</dbReference>
<keyword evidence="4 13" id="KW-0560">Oxidoreductase</keyword>
<evidence type="ECO:0000256" key="7">
    <source>
        <dbReference type="ARBA" id="ARBA00023209"/>
    </source>
</evidence>
<dbReference type="KEGG" id="dca:Desca_2006"/>
<dbReference type="PANTHER" id="PTHR11728">
    <property type="entry name" value="GLYCEROL-3-PHOSPHATE DEHYDROGENASE"/>
    <property type="match status" value="1"/>
</dbReference>
<dbReference type="RefSeq" id="WP_013810497.1">
    <property type="nucleotide sequence ID" value="NC_015565.1"/>
</dbReference>
<comment type="similarity">
    <text evidence="1 13 17">Belongs to the NAD-dependent glycerol-3-phosphate dehydrogenase family.</text>
</comment>
<dbReference type="InterPro" id="IPR036291">
    <property type="entry name" value="NAD(P)-bd_dom_sf"/>
</dbReference>
<organism evidence="20 21">
    <name type="scientific">Desulfotomaculum nigrificans (strain DSM 14880 / VKM B-2319 / CO-1-SRB)</name>
    <name type="common">Desulfotomaculum carboxydivorans</name>
    <dbReference type="NCBI Taxonomy" id="868595"/>
    <lineage>
        <taxon>Bacteria</taxon>
        <taxon>Bacillati</taxon>
        <taxon>Bacillota</taxon>
        <taxon>Clostridia</taxon>
        <taxon>Eubacteriales</taxon>
        <taxon>Desulfotomaculaceae</taxon>
        <taxon>Desulfotomaculum</taxon>
    </lineage>
</organism>
<sequence length="346" mass="37337">MTKVAMVGAGSWATALALVLARKNMRVVLWSRRQELADLINQGENSRYLPGITLHPGITAETDLEKVLFDAQVVVFAVPSHCFRDLLIKSWPLIRPDATIINVAKGLDESTLLRLSQVYAEEAGEAALDRYVVLSGPSHAEEVGRNIPTAVVAASRNLATAELVQDLFMSPNFRVYTNPDVVGVELGGALKNIIALGTGVADGLGFGDNTKAAMMTRGLAEITRLGFSMGANLLTFAGLAGVGDLIVTCTSMHSRNRRCGIEIGKGKSLAEAVASVQMVVEGVRTTKVAWQLARRQGIEMPITDQIYQVLFNNLTPREAVLNLMSRGKKLELEEVTGGNISWTLHN</sequence>
<dbReference type="InterPro" id="IPR008927">
    <property type="entry name" value="6-PGluconate_DH-like_C_sf"/>
</dbReference>
<keyword evidence="13" id="KW-0547">Nucleotide-binding</keyword>
<dbReference type="Gene3D" id="3.40.50.720">
    <property type="entry name" value="NAD(P)-binding Rossmann-like Domain"/>
    <property type="match status" value="1"/>
</dbReference>
<dbReference type="GO" id="GO:0006650">
    <property type="term" value="P:glycerophospholipid metabolic process"/>
    <property type="evidence" value="ECO:0007669"/>
    <property type="project" value="UniProtKB-UniRule"/>
</dbReference>
<feature type="binding site" evidence="13">
    <location>
        <position position="279"/>
    </location>
    <ligand>
        <name>NADPH</name>
        <dbReference type="ChEBI" id="CHEBI:57783"/>
    </ligand>
</feature>
<keyword evidence="21" id="KW-1185">Reference proteome</keyword>
<evidence type="ECO:0000256" key="12">
    <source>
        <dbReference type="ARBA" id="ARBA00080511"/>
    </source>
</evidence>
<dbReference type="InterPro" id="IPR006109">
    <property type="entry name" value="G3P_DH_NAD-dep_C"/>
</dbReference>
<keyword evidence="13" id="KW-0963">Cytoplasm</keyword>
<feature type="binding site" evidence="13">
    <location>
        <position position="105"/>
    </location>
    <ligand>
        <name>NADPH</name>
        <dbReference type="ChEBI" id="CHEBI:57783"/>
    </ligand>
</feature>
<feature type="binding site" evidence="16">
    <location>
        <position position="140"/>
    </location>
    <ligand>
        <name>NAD(+)</name>
        <dbReference type="ChEBI" id="CHEBI:57540"/>
    </ligand>
</feature>
<feature type="binding site" evidence="13">
    <location>
        <position position="244"/>
    </location>
    <ligand>
        <name>sn-glycerol 3-phosphate</name>
        <dbReference type="ChEBI" id="CHEBI:57597"/>
    </ligand>
</feature>
<reference evidence="20 21" key="1">
    <citation type="submission" date="2011-05" db="EMBL/GenBank/DDBJ databases">
        <title>Complete sequence of Desulfotomaculum carboxydivorans CO-1-SRB.</title>
        <authorList>
            <consortium name="US DOE Joint Genome Institute"/>
            <person name="Lucas S."/>
            <person name="Han J."/>
            <person name="Lapidus A."/>
            <person name="Cheng J.-F."/>
            <person name="Goodwin L."/>
            <person name="Pitluck S."/>
            <person name="Peters L."/>
            <person name="Mikhailova N."/>
            <person name="Lu M."/>
            <person name="Han C."/>
            <person name="Tapia R."/>
            <person name="Land M."/>
            <person name="Hauser L."/>
            <person name="Kyrpides N."/>
            <person name="Ivanova N."/>
            <person name="Pagani I."/>
            <person name="Stams A."/>
            <person name="Plugge C."/>
            <person name="Muyzer G."/>
            <person name="Kuever J."/>
            <person name="Parshina S."/>
            <person name="Ivanova A."/>
            <person name="Nazina T."/>
            <person name="Woyke T."/>
        </authorList>
    </citation>
    <scope>NUCLEOTIDE SEQUENCE [LARGE SCALE GENOMIC DNA]</scope>
    <source>
        <strain evidence="21">DSM 14880 / VKM B-2319 / CO-1-SRB</strain>
    </source>
</reference>
<evidence type="ECO:0000256" key="1">
    <source>
        <dbReference type="ARBA" id="ARBA00011009"/>
    </source>
</evidence>
<dbReference type="FunFam" id="1.10.1040.10:FF:000001">
    <property type="entry name" value="Glycerol-3-phosphate dehydrogenase [NAD(P)+]"/>
    <property type="match status" value="1"/>
</dbReference>
<feature type="binding site" evidence="13">
    <location>
        <position position="136"/>
    </location>
    <ligand>
        <name>sn-glycerol 3-phosphate</name>
        <dbReference type="ChEBI" id="CHEBI:57597"/>
    </ligand>
</feature>
<feature type="domain" description="Glycerol-3-phosphate dehydrogenase NAD-dependent N-terminal" evidence="18">
    <location>
        <begin position="3"/>
        <end position="160"/>
    </location>
</feature>
<feature type="binding site" evidence="13">
    <location>
        <position position="12"/>
    </location>
    <ligand>
        <name>NADPH</name>
        <dbReference type="ChEBI" id="CHEBI:57783"/>
    </ligand>
</feature>
<dbReference type="UniPathway" id="UPA00940"/>
<keyword evidence="6 13" id="KW-0443">Lipid metabolism</keyword>
<feature type="binding site" evidence="13">
    <location>
        <position position="138"/>
    </location>
    <ligand>
        <name>sn-glycerol 3-phosphate</name>
        <dbReference type="ChEBI" id="CHEBI:57597"/>
    </ligand>
</feature>
<feature type="domain" description="Glycerol-3-phosphate dehydrogenase NAD-dependent C-terminal" evidence="19">
    <location>
        <begin position="180"/>
        <end position="320"/>
    </location>
</feature>
<comment type="subcellular location">
    <subcellularLocation>
        <location evidence="13">Cytoplasm</location>
    </subcellularLocation>
</comment>
<feature type="binding site" evidence="13">
    <location>
        <position position="255"/>
    </location>
    <ligand>
        <name>sn-glycerol 3-phosphate</name>
        <dbReference type="ChEBI" id="CHEBI:57597"/>
    </ligand>
</feature>
<feature type="active site" description="Proton acceptor" evidence="13 14">
    <location>
        <position position="191"/>
    </location>
</feature>
<feature type="binding site" evidence="13">
    <location>
        <position position="32"/>
    </location>
    <ligand>
        <name>NADPH</name>
        <dbReference type="ChEBI" id="CHEBI:57783"/>
    </ligand>
</feature>
<comment type="catalytic activity">
    <reaction evidence="9">
        <text>sn-glycerol 3-phosphate + NADP(+) = dihydroxyacetone phosphate + NADPH + H(+)</text>
        <dbReference type="Rhea" id="RHEA:11096"/>
        <dbReference type="ChEBI" id="CHEBI:15378"/>
        <dbReference type="ChEBI" id="CHEBI:57597"/>
        <dbReference type="ChEBI" id="CHEBI:57642"/>
        <dbReference type="ChEBI" id="CHEBI:57783"/>
        <dbReference type="ChEBI" id="CHEBI:58349"/>
        <dbReference type="EC" id="1.1.1.94"/>
    </reaction>
    <physiologicalReaction direction="right-to-left" evidence="9">
        <dbReference type="Rhea" id="RHEA:11098"/>
    </physiologicalReaction>
</comment>
<dbReference type="GO" id="GO:0046168">
    <property type="term" value="P:glycerol-3-phosphate catabolic process"/>
    <property type="evidence" value="ECO:0007669"/>
    <property type="project" value="InterPro"/>
</dbReference>
<evidence type="ECO:0000256" key="2">
    <source>
        <dbReference type="ARBA" id="ARBA00022516"/>
    </source>
</evidence>
<feature type="binding site" evidence="13">
    <location>
        <position position="191"/>
    </location>
    <ligand>
        <name>sn-glycerol 3-phosphate</name>
        <dbReference type="ChEBI" id="CHEBI:57597"/>
    </ligand>
</feature>
<evidence type="ECO:0000256" key="3">
    <source>
        <dbReference type="ARBA" id="ARBA00022857"/>
    </source>
</evidence>
<dbReference type="GO" id="GO:0005829">
    <property type="term" value="C:cytosol"/>
    <property type="evidence" value="ECO:0007669"/>
    <property type="project" value="TreeGrafter"/>
</dbReference>
<evidence type="ECO:0000256" key="6">
    <source>
        <dbReference type="ARBA" id="ARBA00023098"/>
    </source>
</evidence>
<dbReference type="HOGENOM" id="CLU_033449_0_2_9"/>
<evidence type="ECO:0000256" key="4">
    <source>
        <dbReference type="ARBA" id="ARBA00023002"/>
    </source>
</evidence>
<comment type="pathway">
    <text evidence="13">Membrane lipid metabolism; glycerophospholipid metabolism.</text>
</comment>
<feature type="binding site" evidence="13">
    <location>
        <position position="33"/>
    </location>
    <ligand>
        <name>NADPH</name>
        <dbReference type="ChEBI" id="CHEBI:57783"/>
    </ligand>
</feature>
<evidence type="ECO:0000256" key="11">
    <source>
        <dbReference type="ARBA" id="ARBA00069372"/>
    </source>
</evidence>
<dbReference type="GO" id="GO:0141153">
    <property type="term" value="F:glycerol-3-phosphate dehydrogenase (NADP+) activity"/>
    <property type="evidence" value="ECO:0007669"/>
    <property type="project" value="RHEA"/>
</dbReference>
<feature type="binding site" evidence="15">
    <location>
        <position position="105"/>
    </location>
    <ligand>
        <name>substrate</name>
    </ligand>
</feature>
<feature type="binding site" evidence="13">
    <location>
        <position position="256"/>
    </location>
    <ligand>
        <name>sn-glycerol 3-phosphate</name>
        <dbReference type="ChEBI" id="CHEBI:57597"/>
    </ligand>
</feature>
<feature type="binding site" evidence="16">
    <location>
        <position position="255"/>
    </location>
    <ligand>
        <name>NAD(+)</name>
        <dbReference type="ChEBI" id="CHEBI:57540"/>
    </ligand>
</feature>
<dbReference type="EC" id="1.1.1.94" evidence="10 13"/>
<dbReference type="PANTHER" id="PTHR11728:SF1">
    <property type="entry name" value="GLYCEROL-3-PHOSPHATE DEHYDROGENASE [NAD(+)] 2, CHLOROPLASTIC"/>
    <property type="match status" value="1"/>
</dbReference>
<dbReference type="Gene3D" id="1.10.1040.10">
    <property type="entry name" value="N-(1-d-carboxylethyl)-l-norvaline Dehydrogenase, domain 2"/>
    <property type="match status" value="1"/>
</dbReference>
<dbReference type="PIRSF" id="PIRSF000114">
    <property type="entry name" value="Glycerol-3-P_dh"/>
    <property type="match status" value="1"/>
</dbReference>
<evidence type="ECO:0000256" key="17">
    <source>
        <dbReference type="RuleBase" id="RU000437"/>
    </source>
</evidence>
<name>F6B973_DESCC</name>
<keyword evidence="2 13" id="KW-0444">Lipid biosynthesis</keyword>
<evidence type="ECO:0000259" key="18">
    <source>
        <dbReference type="Pfam" id="PF01210"/>
    </source>
</evidence>